<dbReference type="Pfam" id="PF01822">
    <property type="entry name" value="WSC"/>
    <property type="match status" value="1"/>
</dbReference>
<feature type="signal peptide" evidence="3">
    <location>
        <begin position="1"/>
        <end position="22"/>
    </location>
</feature>
<keyword evidence="2" id="KW-1133">Transmembrane helix</keyword>
<dbReference type="PROSITE" id="PS51212">
    <property type="entry name" value="WSC"/>
    <property type="match status" value="1"/>
</dbReference>
<dbReference type="OrthoDB" id="2537459at2759"/>
<keyword evidence="6" id="KW-1185">Reference proteome</keyword>
<dbReference type="STRING" id="1111077.M1VXW7"/>
<evidence type="ECO:0000259" key="4">
    <source>
        <dbReference type="PROSITE" id="PS51212"/>
    </source>
</evidence>
<organism evidence="5 6">
    <name type="scientific">Claviceps purpurea (strain 20.1)</name>
    <name type="common">Ergot fungus</name>
    <name type="synonym">Sphacelia segetum</name>
    <dbReference type="NCBI Taxonomy" id="1111077"/>
    <lineage>
        <taxon>Eukaryota</taxon>
        <taxon>Fungi</taxon>
        <taxon>Dikarya</taxon>
        <taxon>Ascomycota</taxon>
        <taxon>Pezizomycotina</taxon>
        <taxon>Sordariomycetes</taxon>
        <taxon>Hypocreomycetidae</taxon>
        <taxon>Hypocreales</taxon>
        <taxon>Clavicipitaceae</taxon>
        <taxon>Claviceps</taxon>
    </lineage>
</organism>
<feature type="region of interest" description="Disordered" evidence="1">
    <location>
        <begin position="118"/>
        <end position="183"/>
    </location>
</feature>
<dbReference type="InterPro" id="IPR002889">
    <property type="entry name" value="WSC_carb-bd"/>
</dbReference>
<protein>
    <submittedName>
        <fullName evidence="5">Related to WSC4-Cell wall integrity and stress response component 4</fullName>
    </submittedName>
</protein>
<feature type="chain" id="PRO_5004019245" evidence="3">
    <location>
        <begin position="23"/>
        <end position="355"/>
    </location>
</feature>
<dbReference type="SMART" id="SM00321">
    <property type="entry name" value="WSC"/>
    <property type="match status" value="1"/>
</dbReference>
<keyword evidence="2" id="KW-0812">Transmembrane</keyword>
<evidence type="ECO:0000256" key="2">
    <source>
        <dbReference type="SAM" id="Phobius"/>
    </source>
</evidence>
<evidence type="ECO:0000256" key="3">
    <source>
        <dbReference type="SAM" id="SignalP"/>
    </source>
</evidence>
<dbReference type="PANTHER" id="PTHR16861:SF4">
    <property type="entry name" value="SH3 DOMAIN PROTEIN (AFU_ORTHOLOGUE AFUA_1G13610)"/>
    <property type="match status" value="1"/>
</dbReference>
<feature type="compositionally biased region" description="Low complexity" evidence="1">
    <location>
        <begin position="133"/>
        <end position="181"/>
    </location>
</feature>
<dbReference type="Proteomes" id="UP000016801">
    <property type="component" value="Unassembled WGS sequence"/>
</dbReference>
<comment type="caution">
    <text evidence="5">The sequence shown here is derived from an EMBL/GenBank/DDBJ whole genome shotgun (WGS) entry which is preliminary data.</text>
</comment>
<dbReference type="AlphaFoldDB" id="M1VXW7"/>
<name>M1VXW7_CLAP2</name>
<evidence type="ECO:0000313" key="6">
    <source>
        <dbReference type="Proteomes" id="UP000016801"/>
    </source>
</evidence>
<accession>M1VXW7</accession>
<gene>
    <name evidence="5" type="ORF">CPUR_07432</name>
</gene>
<dbReference type="HOGENOM" id="CLU_024893_2_0_1"/>
<keyword evidence="3" id="KW-0732">Signal</keyword>
<feature type="transmembrane region" description="Helical" evidence="2">
    <location>
        <begin position="230"/>
        <end position="254"/>
    </location>
</feature>
<feature type="compositionally biased region" description="Low complexity" evidence="1">
    <location>
        <begin position="273"/>
        <end position="282"/>
    </location>
</feature>
<feature type="compositionally biased region" description="Polar residues" evidence="1">
    <location>
        <begin position="289"/>
        <end position="301"/>
    </location>
</feature>
<feature type="domain" description="WSC" evidence="4">
    <location>
        <begin position="22"/>
        <end position="110"/>
    </location>
</feature>
<evidence type="ECO:0000313" key="5">
    <source>
        <dbReference type="EMBL" id="CCE33507.1"/>
    </source>
</evidence>
<dbReference type="VEuPathDB" id="FungiDB:CPUR_07432"/>
<sequence>MAAPGIGSILLMAAAWSGLTDAIDVDICASFNTASMGRNVSIFQTNGLCHDYCNPDSYAYAITQYNSCWCSNYTPDKSTQLSTGKCNLGCPGYPDEKCGGTGLFGYVVLPGGLPSGTKGASIAPSSTEDKPLSTSTSTSPLPTSSSSSSSSSSDSSSTSTSSPTSTEVETTTPTAPTTSTTIMRSSSVETVVVADGTIKTVTVVPTGTGSQSPSVNQGATVEESGLKTGAVVGIVVGVVGGVLILAAVTIFFYFRHKKQQQQNGYQDDPSIRGSSSGMMGSGRAEMSRAPTSPGSTGNRSSLLPVDPRMDPFQQSLYVRSGSRESVGTLRDDHDYSRRIQQPKVLRATNPDPVVS</sequence>
<proteinExistence type="predicted"/>
<dbReference type="PANTHER" id="PTHR16861">
    <property type="entry name" value="GLYCOPROTEIN 38"/>
    <property type="match status" value="1"/>
</dbReference>
<reference evidence="5 6" key="1">
    <citation type="journal article" date="2013" name="PLoS Genet.">
        <title>Plant-symbiotic fungi as chemical engineers: Multi-genome analysis of the Clavicipitaceae reveals dynamics of alkaloid loci.</title>
        <authorList>
            <person name="Schardl C.L."/>
            <person name="Young C.A."/>
            <person name="Hesse U."/>
            <person name="Amyotte S.G."/>
            <person name="Andreeva K."/>
            <person name="Calie P.J."/>
            <person name="Fleetwood D.J."/>
            <person name="Haws D.C."/>
            <person name="Moore N."/>
            <person name="Oeser B."/>
            <person name="Panaccione D.G."/>
            <person name="Schweri K.K."/>
            <person name="Voisey C.R."/>
            <person name="Farman M.L."/>
            <person name="Jaromczyk J.W."/>
            <person name="Roe B.A."/>
            <person name="O'Sullivan D.M."/>
            <person name="Scott B."/>
            <person name="Tudzynski P."/>
            <person name="An Z."/>
            <person name="Arnaoudova E.G."/>
            <person name="Bullock C.T."/>
            <person name="Charlton N.D."/>
            <person name="Chen L."/>
            <person name="Cox M."/>
            <person name="Dinkins R.D."/>
            <person name="Florea S."/>
            <person name="Glenn A.E."/>
            <person name="Gordon A."/>
            <person name="Gueldener U."/>
            <person name="Harris D.R."/>
            <person name="Hollin W."/>
            <person name="Jaromczyk J."/>
            <person name="Johnson R.D."/>
            <person name="Khan A.K."/>
            <person name="Leistner E."/>
            <person name="Leuchtmann A."/>
            <person name="Li C."/>
            <person name="Liu J."/>
            <person name="Liu J."/>
            <person name="Liu M."/>
            <person name="Mace W."/>
            <person name="Machado C."/>
            <person name="Nagabhyru P."/>
            <person name="Pan J."/>
            <person name="Schmid J."/>
            <person name="Sugawara K."/>
            <person name="Steiner U."/>
            <person name="Takach J.E."/>
            <person name="Tanaka E."/>
            <person name="Webb J.S."/>
            <person name="Wilson E.V."/>
            <person name="Wiseman J.L."/>
            <person name="Yoshida R."/>
            <person name="Zeng Z."/>
        </authorList>
    </citation>
    <scope>NUCLEOTIDE SEQUENCE [LARGE SCALE GENOMIC DNA]</scope>
    <source>
        <strain evidence="5 6">20.1</strain>
    </source>
</reference>
<dbReference type="EMBL" id="CAGA01000059">
    <property type="protein sequence ID" value="CCE33507.1"/>
    <property type="molecule type" value="Genomic_DNA"/>
</dbReference>
<keyword evidence="2" id="KW-0472">Membrane</keyword>
<evidence type="ECO:0000256" key="1">
    <source>
        <dbReference type="SAM" id="MobiDB-lite"/>
    </source>
</evidence>
<feature type="region of interest" description="Disordered" evidence="1">
    <location>
        <begin position="262"/>
        <end position="355"/>
    </location>
</feature>
<dbReference type="eggNOG" id="KOG4157">
    <property type="taxonomic scope" value="Eukaryota"/>
</dbReference>